<dbReference type="GO" id="GO:0016301">
    <property type="term" value="F:kinase activity"/>
    <property type="evidence" value="ECO:0007669"/>
    <property type="project" value="UniProtKB-KW"/>
</dbReference>
<dbReference type="AlphaFoldDB" id="A0AAW4WZ72"/>
<evidence type="ECO:0000256" key="2">
    <source>
        <dbReference type="ARBA" id="ARBA00022679"/>
    </source>
</evidence>
<keyword evidence="4" id="KW-0418">Kinase</keyword>
<dbReference type="InterPro" id="IPR011009">
    <property type="entry name" value="Kinase-like_dom_sf"/>
</dbReference>
<evidence type="ECO:0000256" key="4">
    <source>
        <dbReference type="ARBA" id="ARBA00022777"/>
    </source>
</evidence>
<dbReference type="EMBL" id="JAJFAT010000002">
    <property type="protein sequence ID" value="MCC3144159.1"/>
    <property type="molecule type" value="Genomic_DNA"/>
</dbReference>
<sequence>MEIDGFLNEKTALKYIKEETDILSDSEKIRVEIMDSNSLSFDGLANNLLVIGDENSPKRFILKQMLPYVRAAIQESDLKISLPEGRIYSEYCSLKLFKGICPDYVADAYFLDAENNIIIFEYIEDMELLRSEFIRQKRHEHLAQQIAVFLARIHFFTSDLFLDRDIVKALQDFFAKSDSIKSWDKFIFTGSILEAEDKKMNPYLDAKISEFRNDNLVRKKTKEIRDIFMNKRESLTHGDFHTSNIFINKDKIMIFDTEYSNYTPSAFDLGRLLANVILNYASLISKDYSLDSKNYQNYLLSLIEDIYNNYQKEYTKLLKKHCDYEQDYLADYFANYLFELISFIACTIITRIYDGGLCLDFMLIKDLKKRALGQEFIIELAHKLLEKNKDFRSIEEFTEFVSNYAVEFQLSKVIKNTLAEIN</sequence>
<evidence type="ECO:0000256" key="3">
    <source>
        <dbReference type="ARBA" id="ARBA00022741"/>
    </source>
</evidence>
<accession>A0AAW4WZ72</accession>
<organism evidence="7 8">
    <name type="scientific">Halanaerobium polyolivorans</name>
    <dbReference type="NCBI Taxonomy" id="2886943"/>
    <lineage>
        <taxon>Bacteria</taxon>
        <taxon>Bacillati</taxon>
        <taxon>Bacillota</taxon>
        <taxon>Clostridia</taxon>
        <taxon>Halanaerobiales</taxon>
        <taxon>Halanaerobiaceae</taxon>
        <taxon>Halanaerobium</taxon>
    </lineage>
</organism>
<dbReference type="PANTHER" id="PTHR34273:SF2">
    <property type="entry name" value="METHYLTHIORIBOSE KINASE"/>
    <property type="match status" value="1"/>
</dbReference>
<dbReference type="Gene3D" id="3.30.200.20">
    <property type="entry name" value="Phosphorylase Kinase, domain 1"/>
    <property type="match status" value="1"/>
</dbReference>
<dbReference type="GO" id="GO:0005524">
    <property type="term" value="F:ATP binding"/>
    <property type="evidence" value="ECO:0007669"/>
    <property type="project" value="UniProtKB-KW"/>
</dbReference>
<dbReference type="InterPro" id="IPR002575">
    <property type="entry name" value="Aminoglycoside_PTrfase"/>
</dbReference>
<keyword evidence="3" id="KW-0547">Nucleotide-binding</keyword>
<dbReference type="RefSeq" id="WP_229343730.1">
    <property type="nucleotide sequence ID" value="NZ_JAJFAT010000002.1"/>
</dbReference>
<keyword evidence="2" id="KW-0808">Transferase</keyword>
<dbReference type="Proteomes" id="UP001199296">
    <property type="component" value="Unassembled WGS sequence"/>
</dbReference>
<evidence type="ECO:0000313" key="7">
    <source>
        <dbReference type="EMBL" id="MCC3144159.1"/>
    </source>
</evidence>
<name>A0AAW4WZ72_9FIRM</name>
<evidence type="ECO:0000313" key="8">
    <source>
        <dbReference type="Proteomes" id="UP001199296"/>
    </source>
</evidence>
<evidence type="ECO:0000256" key="1">
    <source>
        <dbReference type="ARBA" id="ARBA00010165"/>
    </source>
</evidence>
<proteinExistence type="inferred from homology"/>
<evidence type="ECO:0000256" key="5">
    <source>
        <dbReference type="ARBA" id="ARBA00022840"/>
    </source>
</evidence>
<comment type="similarity">
    <text evidence="1">Belongs to the methylthioribose kinase family.</text>
</comment>
<dbReference type="SUPFAM" id="SSF56112">
    <property type="entry name" value="Protein kinase-like (PK-like)"/>
    <property type="match status" value="1"/>
</dbReference>
<dbReference type="PANTHER" id="PTHR34273">
    <property type="entry name" value="METHYLTHIORIBOSE KINASE"/>
    <property type="match status" value="1"/>
</dbReference>
<protein>
    <submittedName>
        <fullName evidence="7">Phosphotransferase</fullName>
    </submittedName>
</protein>
<dbReference type="Gene3D" id="3.90.1200.10">
    <property type="match status" value="1"/>
</dbReference>
<feature type="domain" description="Aminoglycoside phosphotransferase" evidence="6">
    <location>
        <begin position="112"/>
        <end position="275"/>
    </location>
</feature>
<keyword evidence="8" id="KW-1185">Reference proteome</keyword>
<evidence type="ECO:0000259" key="6">
    <source>
        <dbReference type="Pfam" id="PF01636"/>
    </source>
</evidence>
<keyword evidence="5" id="KW-0067">ATP-binding</keyword>
<comment type="caution">
    <text evidence="7">The sequence shown here is derived from an EMBL/GenBank/DDBJ whole genome shotgun (WGS) entry which is preliminary data.</text>
</comment>
<dbReference type="Pfam" id="PF01636">
    <property type="entry name" value="APH"/>
    <property type="match status" value="1"/>
</dbReference>
<gene>
    <name evidence="7" type="ORF">LJ207_02355</name>
</gene>
<reference evidence="7 8" key="1">
    <citation type="submission" date="2021-10" db="EMBL/GenBank/DDBJ databases">
        <authorList>
            <person name="Grouzdev D.S."/>
            <person name="Pantiukh K.S."/>
            <person name="Krutkina M.S."/>
        </authorList>
    </citation>
    <scope>NUCLEOTIDE SEQUENCE [LARGE SCALE GENOMIC DNA]</scope>
    <source>
        <strain evidence="7 8">Z-7514</strain>
    </source>
</reference>